<evidence type="ECO:0000259" key="10">
    <source>
        <dbReference type="PROSITE" id="PS50011"/>
    </source>
</evidence>
<dbReference type="SUPFAM" id="SSF56112">
    <property type="entry name" value="Protein kinase-like (PK-like)"/>
    <property type="match status" value="1"/>
</dbReference>
<dbReference type="GO" id="GO:0004674">
    <property type="term" value="F:protein serine/threonine kinase activity"/>
    <property type="evidence" value="ECO:0007669"/>
    <property type="project" value="UniProtKB-KW"/>
</dbReference>
<dbReference type="EC" id="2.7.11.1" evidence="1"/>
<evidence type="ECO:0000256" key="2">
    <source>
        <dbReference type="ARBA" id="ARBA00022527"/>
    </source>
</evidence>
<keyword evidence="2" id="KW-0723">Serine/threonine-protein kinase</keyword>
<keyword evidence="5" id="KW-0418">Kinase</keyword>
<evidence type="ECO:0000256" key="5">
    <source>
        <dbReference type="ARBA" id="ARBA00022777"/>
    </source>
</evidence>
<comment type="caution">
    <text evidence="11">The sequence shown here is derived from an EMBL/GenBank/DDBJ whole genome shotgun (WGS) entry which is preliminary data.</text>
</comment>
<gene>
    <name evidence="11" type="ORF">DSM107010_62260</name>
</gene>
<evidence type="ECO:0000256" key="7">
    <source>
        <dbReference type="ARBA" id="ARBA00047899"/>
    </source>
</evidence>
<organism evidence="11 12">
    <name type="scientific">Chroococcidiopsis cubana SAG 39.79</name>
    <dbReference type="NCBI Taxonomy" id="388085"/>
    <lineage>
        <taxon>Bacteria</taxon>
        <taxon>Bacillati</taxon>
        <taxon>Cyanobacteriota</taxon>
        <taxon>Cyanophyceae</taxon>
        <taxon>Chroococcidiopsidales</taxon>
        <taxon>Chroococcidiopsidaceae</taxon>
        <taxon>Chroococcidiopsis</taxon>
    </lineage>
</organism>
<dbReference type="AlphaFoldDB" id="A0AB37UAB7"/>
<keyword evidence="9" id="KW-1133">Transmembrane helix</keyword>
<evidence type="ECO:0000256" key="4">
    <source>
        <dbReference type="ARBA" id="ARBA00022741"/>
    </source>
</evidence>
<name>A0AB37UAB7_9CYAN</name>
<keyword evidence="3" id="KW-0808">Transferase</keyword>
<dbReference type="PANTHER" id="PTHR24363">
    <property type="entry name" value="SERINE/THREONINE PROTEIN KINASE"/>
    <property type="match status" value="1"/>
</dbReference>
<dbReference type="GO" id="GO:0005524">
    <property type="term" value="F:ATP binding"/>
    <property type="evidence" value="ECO:0007669"/>
    <property type="project" value="UniProtKB-KW"/>
</dbReference>
<accession>A0AB37UAB7</accession>
<dbReference type="Proteomes" id="UP000282574">
    <property type="component" value="Unassembled WGS sequence"/>
</dbReference>
<keyword evidence="12" id="KW-1185">Reference proteome</keyword>
<protein>
    <recommendedName>
        <fullName evidence="1">non-specific serine/threonine protein kinase</fullName>
        <ecNumber evidence="1">2.7.11.1</ecNumber>
    </recommendedName>
</protein>
<dbReference type="PROSITE" id="PS50011">
    <property type="entry name" value="PROTEIN_KINASE_DOM"/>
    <property type="match status" value="1"/>
</dbReference>
<comment type="catalytic activity">
    <reaction evidence="8">
        <text>L-seryl-[protein] + ATP = O-phospho-L-seryl-[protein] + ADP + H(+)</text>
        <dbReference type="Rhea" id="RHEA:17989"/>
        <dbReference type="Rhea" id="RHEA-COMP:9863"/>
        <dbReference type="Rhea" id="RHEA-COMP:11604"/>
        <dbReference type="ChEBI" id="CHEBI:15378"/>
        <dbReference type="ChEBI" id="CHEBI:29999"/>
        <dbReference type="ChEBI" id="CHEBI:30616"/>
        <dbReference type="ChEBI" id="CHEBI:83421"/>
        <dbReference type="ChEBI" id="CHEBI:456216"/>
        <dbReference type="EC" id="2.7.11.1"/>
    </reaction>
</comment>
<dbReference type="PANTHER" id="PTHR24363:SF0">
    <property type="entry name" value="SERINE_THREONINE KINASE LIKE DOMAIN CONTAINING 1"/>
    <property type="match status" value="1"/>
</dbReference>
<evidence type="ECO:0000256" key="9">
    <source>
        <dbReference type="SAM" id="Phobius"/>
    </source>
</evidence>
<keyword evidence="9" id="KW-0812">Transmembrane</keyword>
<comment type="catalytic activity">
    <reaction evidence="7">
        <text>L-threonyl-[protein] + ATP = O-phospho-L-threonyl-[protein] + ADP + H(+)</text>
        <dbReference type="Rhea" id="RHEA:46608"/>
        <dbReference type="Rhea" id="RHEA-COMP:11060"/>
        <dbReference type="Rhea" id="RHEA-COMP:11605"/>
        <dbReference type="ChEBI" id="CHEBI:15378"/>
        <dbReference type="ChEBI" id="CHEBI:30013"/>
        <dbReference type="ChEBI" id="CHEBI:30616"/>
        <dbReference type="ChEBI" id="CHEBI:61977"/>
        <dbReference type="ChEBI" id="CHEBI:456216"/>
        <dbReference type="EC" id="2.7.11.1"/>
    </reaction>
</comment>
<dbReference type="InterPro" id="IPR000719">
    <property type="entry name" value="Prot_kinase_dom"/>
</dbReference>
<evidence type="ECO:0000313" key="11">
    <source>
        <dbReference type="EMBL" id="RUT02648.1"/>
    </source>
</evidence>
<sequence length="416" mass="46707">MGQGGMGRTFLVVDESYASKSLCVLKQFLPQFHICDRQQQALARFDREALRLEALGQHPQIPHLLDRFEQDGHQYLVQEFVDGRTLEQEFAEEGAFDESKIRQLLNDLLPVLHFIHSRNIIHQDIKPANVIRRSSDGQLVLVDFSVAKCATGPALGQTETIIGSAEYAAPEQIRGKATFASDLYSLGVTCIHLLIQVPPFDIFDSSEDSWVWRCYLGLPVSDRLGQILARLLQNSTRWRYQLATEVIRDLNAEFLQNPICPTIAASQQSNFAPVLNSKTKVKALNLINSFLTKSPEFSVTVFEPQTRCWYRIQNAGEDSASVQDTALLFQLQTAIPLSDTRTKTAPQVSAVEAKNIRKSSRLFLDLVWLTTIGLAIFTCLSLGIKSHPPAFDLKVELSQICFLPNLQLIQPLLNLK</sequence>
<proteinExistence type="predicted"/>
<feature type="transmembrane region" description="Helical" evidence="9">
    <location>
        <begin position="362"/>
        <end position="384"/>
    </location>
</feature>
<dbReference type="SMART" id="SM00220">
    <property type="entry name" value="S_TKc"/>
    <property type="match status" value="1"/>
</dbReference>
<keyword evidence="9" id="KW-0472">Membrane</keyword>
<dbReference type="Pfam" id="PF00069">
    <property type="entry name" value="Pkinase"/>
    <property type="match status" value="1"/>
</dbReference>
<evidence type="ECO:0000256" key="1">
    <source>
        <dbReference type="ARBA" id="ARBA00012513"/>
    </source>
</evidence>
<keyword evidence="4" id="KW-0547">Nucleotide-binding</keyword>
<evidence type="ECO:0000256" key="3">
    <source>
        <dbReference type="ARBA" id="ARBA00022679"/>
    </source>
</evidence>
<evidence type="ECO:0000256" key="6">
    <source>
        <dbReference type="ARBA" id="ARBA00022840"/>
    </source>
</evidence>
<reference evidence="11 12" key="1">
    <citation type="journal article" date="2019" name="Genome Biol. Evol.">
        <title>Day and night: Metabolic profiles and evolutionary relationships of six axenic non-marine cyanobacteria.</title>
        <authorList>
            <person name="Will S.E."/>
            <person name="Henke P."/>
            <person name="Boedeker C."/>
            <person name="Huang S."/>
            <person name="Brinkmann H."/>
            <person name="Rohde M."/>
            <person name="Jarek M."/>
            <person name="Friedl T."/>
            <person name="Seufert S."/>
            <person name="Schumacher M."/>
            <person name="Overmann J."/>
            <person name="Neumann-Schaal M."/>
            <person name="Petersen J."/>
        </authorList>
    </citation>
    <scope>NUCLEOTIDE SEQUENCE [LARGE SCALE GENOMIC DNA]</scope>
    <source>
        <strain evidence="11 12">SAG 39.79</strain>
    </source>
</reference>
<dbReference type="EMBL" id="RSCK01000107">
    <property type="protein sequence ID" value="RUT02648.1"/>
    <property type="molecule type" value="Genomic_DNA"/>
</dbReference>
<dbReference type="Gene3D" id="1.10.510.10">
    <property type="entry name" value="Transferase(Phosphotransferase) domain 1"/>
    <property type="match status" value="1"/>
</dbReference>
<dbReference type="InterPro" id="IPR011009">
    <property type="entry name" value="Kinase-like_dom_sf"/>
</dbReference>
<dbReference type="CDD" id="cd14014">
    <property type="entry name" value="STKc_PknB_like"/>
    <property type="match status" value="1"/>
</dbReference>
<feature type="domain" description="Protein kinase" evidence="10">
    <location>
        <begin position="1"/>
        <end position="255"/>
    </location>
</feature>
<evidence type="ECO:0000256" key="8">
    <source>
        <dbReference type="ARBA" id="ARBA00048679"/>
    </source>
</evidence>
<keyword evidence="6" id="KW-0067">ATP-binding</keyword>
<evidence type="ECO:0000313" key="12">
    <source>
        <dbReference type="Proteomes" id="UP000282574"/>
    </source>
</evidence>